<proteinExistence type="predicted"/>
<dbReference type="GO" id="GO:0015074">
    <property type="term" value="P:DNA integration"/>
    <property type="evidence" value="ECO:0007669"/>
    <property type="project" value="InterPro"/>
</dbReference>
<reference evidence="2" key="1">
    <citation type="submission" date="2021-02" db="EMBL/GenBank/DDBJ databases">
        <authorList>
            <person name="Nowell W R."/>
        </authorList>
    </citation>
    <scope>NUCLEOTIDE SEQUENCE</scope>
</reference>
<sequence length="149" mass="17268">TNGQVERFNATFAAQLAKYCHPNRQDWDLYLPSIVYAYNTSIHSTTELMPYEVAFGRCPKSPFEAASPALDLPPLHSFYPYLQRTRRLLTSQARHNIMRHESHWKQRYNRNRQDPSYSVGDRVYLNVATGRTKLDARRSGPYTILDTSG</sequence>
<dbReference type="InterPro" id="IPR012337">
    <property type="entry name" value="RNaseH-like_sf"/>
</dbReference>
<evidence type="ECO:0000313" key="3">
    <source>
        <dbReference type="Proteomes" id="UP000663828"/>
    </source>
</evidence>
<dbReference type="PANTHER" id="PTHR37984">
    <property type="entry name" value="PROTEIN CBG26694"/>
    <property type="match status" value="1"/>
</dbReference>
<organism evidence="2 3">
    <name type="scientific">Adineta ricciae</name>
    <name type="common">Rotifer</name>
    <dbReference type="NCBI Taxonomy" id="249248"/>
    <lineage>
        <taxon>Eukaryota</taxon>
        <taxon>Metazoa</taxon>
        <taxon>Spiralia</taxon>
        <taxon>Gnathifera</taxon>
        <taxon>Rotifera</taxon>
        <taxon>Eurotatoria</taxon>
        <taxon>Bdelloidea</taxon>
        <taxon>Adinetida</taxon>
        <taxon>Adinetidae</taxon>
        <taxon>Adineta</taxon>
    </lineage>
</organism>
<dbReference type="PANTHER" id="PTHR37984:SF15">
    <property type="entry name" value="INTEGRASE CATALYTIC DOMAIN-CONTAINING PROTEIN"/>
    <property type="match status" value="1"/>
</dbReference>
<dbReference type="Proteomes" id="UP000663828">
    <property type="component" value="Unassembled WGS sequence"/>
</dbReference>
<feature type="non-terminal residue" evidence="2">
    <location>
        <position position="1"/>
    </location>
</feature>
<dbReference type="Gene3D" id="3.30.420.10">
    <property type="entry name" value="Ribonuclease H-like superfamily/Ribonuclease H"/>
    <property type="match status" value="1"/>
</dbReference>
<dbReference type="PROSITE" id="PS50994">
    <property type="entry name" value="INTEGRASE"/>
    <property type="match status" value="1"/>
</dbReference>
<dbReference type="InterPro" id="IPR001584">
    <property type="entry name" value="Integrase_cat-core"/>
</dbReference>
<keyword evidence="3" id="KW-1185">Reference proteome</keyword>
<evidence type="ECO:0000259" key="1">
    <source>
        <dbReference type="PROSITE" id="PS50994"/>
    </source>
</evidence>
<feature type="domain" description="Integrase catalytic" evidence="1">
    <location>
        <begin position="1"/>
        <end position="58"/>
    </location>
</feature>
<accession>A0A816HRC7</accession>
<gene>
    <name evidence="2" type="ORF">XAT740_LOCUS64028</name>
</gene>
<protein>
    <recommendedName>
        <fullName evidence="1">Integrase catalytic domain-containing protein</fullName>
    </recommendedName>
</protein>
<evidence type="ECO:0000313" key="2">
    <source>
        <dbReference type="EMBL" id="CAF1691073.1"/>
    </source>
</evidence>
<feature type="non-terminal residue" evidence="2">
    <location>
        <position position="149"/>
    </location>
</feature>
<dbReference type="InterPro" id="IPR050951">
    <property type="entry name" value="Retrovirus_Pol_polyprotein"/>
</dbReference>
<dbReference type="AlphaFoldDB" id="A0A816HRC7"/>
<name>A0A816HRC7_ADIRI</name>
<dbReference type="GO" id="GO:0003676">
    <property type="term" value="F:nucleic acid binding"/>
    <property type="evidence" value="ECO:0007669"/>
    <property type="project" value="InterPro"/>
</dbReference>
<dbReference type="EMBL" id="CAJNOR010021127">
    <property type="protein sequence ID" value="CAF1691073.1"/>
    <property type="molecule type" value="Genomic_DNA"/>
</dbReference>
<dbReference type="InterPro" id="IPR036397">
    <property type="entry name" value="RNaseH_sf"/>
</dbReference>
<comment type="caution">
    <text evidence="2">The sequence shown here is derived from an EMBL/GenBank/DDBJ whole genome shotgun (WGS) entry which is preliminary data.</text>
</comment>
<dbReference type="SUPFAM" id="SSF53098">
    <property type="entry name" value="Ribonuclease H-like"/>
    <property type="match status" value="1"/>
</dbReference>